<gene>
    <name evidence="2" type="ORF">G7057_10430</name>
</gene>
<keyword evidence="3" id="KW-1185">Reference proteome</keyword>
<name>A0A6G7KC09_9LACT</name>
<dbReference type="AlphaFoldDB" id="A0A6G7KC09"/>
<dbReference type="EMBL" id="CP049740">
    <property type="protein sequence ID" value="QII82814.1"/>
    <property type="molecule type" value="Genomic_DNA"/>
</dbReference>
<proteinExistence type="predicted"/>
<feature type="domain" description="Helicase Helix-turn-helix" evidence="1">
    <location>
        <begin position="258"/>
        <end position="343"/>
    </location>
</feature>
<dbReference type="InterPro" id="IPR029491">
    <property type="entry name" value="Helicase_HTH"/>
</dbReference>
<evidence type="ECO:0000313" key="2">
    <source>
        <dbReference type="EMBL" id="QII82814.1"/>
    </source>
</evidence>
<accession>A0A6G7KC09</accession>
<dbReference type="RefSeq" id="WP_166163547.1">
    <property type="nucleotide sequence ID" value="NZ_CP049740.1"/>
</dbReference>
<organism evidence="2 3">
    <name type="scientific">Jeotgalibaca arthritidis</name>
    <dbReference type="NCBI Taxonomy" id="1868794"/>
    <lineage>
        <taxon>Bacteria</taxon>
        <taxon>Bacillati</taxon>
        <taxon>Bacillota</taxon>
        <taxon>Bacilli</taxon>
        <taxon>Lactobacillales</taxon>
        <taxon>Carnobacteriaceae</taxon>
        <taxon>Jeotgalibaca</taxon>
    </lineage>
</organism>
<evidence type="ECO:0000313" key="3">
    <source>
        <dbReference type="Proteomes" id="UP000501451"/>
    </source>
</evidence>
<protein>
    <recommendedName>
        <fullName evidence="1">Helicase Helix-turn-helix domain-containing protein</fullName>
    </recommendedName>
</protein>
<dbReference type="KEGG" id="jar:G7057_10430"/>
<evidence type="ECO:0000259" key="1">
    <source>
        <dbReference type="Pfam" id="PF14493"/>
    </source>
</evidence>
<dbReference type="Proteomes" id="UP000501451">
    <property type="component" value="Chromosome"/>
</dbReference>
<reference evidence="2 3" key="1">
    <citation type="journal article" date="2017" name="Int. J. Syst. Evol. Microbiol.">
        <title>Jeotgalibaca porci sp. nov. and Jeotgalibaca arthritidis sp. nov., isolated from pigs, and emended description of the genus Jeotgalibaca.</title>
        <authorList>
            <person name="Zamora L."/>
            <person name="Perez-Sancho M."/>
            <person name="Dominguez L."/>
            <person name="Fernandez-Garayzabal J.F."/>
            <person name="Vela A.I."/>
        </authorList>
    </citation>
    <scope>NUCLEOTIDE SEQUENCE [LARGE SCALE GENOMIC DNA]</scope>
    <source>
        <strain evidence="2 3">CECT 9157</strain>
    </source>
</reference>
<sequence>MELTYLDYLFLDIFSMKEPRKINSLYHILSGKRTVSVMLQAIRYQLAPYYGLLGKLKRDSFENKLNYFEQVGLLTSTTDGLLLTQTGQNLCQDFFRDHTRIIESGQMRHALILPQFKSRFLFLIQVSSESAHKNNHYVPLQLRLTEQSWLKSYIKEQQLEKDVLAKKLGHELLRLLEEVEGLQAGLFVCQFEGNKLSRKTANQLSLLTGLEETEILMAWHQDWLRLMDAVSLKEHSFPLIFHIYQQLSLEGRLCPPSTRDTYVLWMAGHPLDRIAHMRDLKASTINDHLSEIAILYRHFPFDKILTAEMMTFVAQANSEGLALDHQAIQSHFPKISFFENRLMQIMNGGGLVWKN</sequence>
<dbReference type="Pfam" id="PF14493">
    <property type="entry name" value="HTH_40"/>
    <property type="match status" value="1"/>
</dbReference>